<dbReference type="Pfam" id="PF15860">
    <property type="entry name" value="DUF4728"/>
    <property type="match status" value="1"/>
</dbReference>
<feature type="transmembrane region" description="Helical" evidence="2">
    <location>
        <begin position="112"/>
        <end position="132"/>
    </location>
</feature>
<keyword evidence="2" id="KW-0472">Membrane</keyword>
<evidence type="ECO:0000256" key="2">
    <source>
        <dbReference type="SAM" id="Phobius"/>
    </source>
</evidence>
<dbReference type="Proteomes" id="UP001652661">
    <property type="component" value="Chromosome 3L"/>
</dbReference>
<sequence length="199" mass="22891">MGIYSDKYLVPCAYCIVLLDFISALLFTIISGLVFHKHGNASALAALLFTIFWMVIIVILAAGIYKRKVKLVRFWLVFTCLGIILDGVILLYGLTLAIAVNWDGVKVTVLPFVGLAVEMTFVYIIYLFYPYVESESQDCERYPRSNAGFTMEFEDEIQEKVEEKARDRKKLKRLEKNAKERIKKEKAALKELKKQMRKS</sequence>
<keyword evidence="2" id="KW-1133">Transmembrane helix</keyword>
<dbReference type="AlphaFoldDB" id="A0A6P4I6M6"/>
<organism evidence="3 4">
    <name type="scientific">Drosophila kikkawai</name>
    <name type="common">Fruit fly</name>
    <dbReference type="NCBI Taxonomy" id="30033"/>
    <lineage>
        <taxon>Eukaryota</taxon>
        <taxon>Metazoa</taxon>
        <taxon>Ecdysozoa</taxon>
        <taxon>Arthropoda</taxon>
        <taxon>Hexapoda</taxon>
        <taxon>Insecta</taxon>
        <taxon>Pterygota</taxon>
        <taxon>Neoptera</taxon>
        <taxon>Endopterygota</taxon>
        <taxon>Diptera</taxon>
        <taxon>Brachycera</taxon>
        <taxon>Muscomorpha</taxon>
        <taxon>Ephydroidea</taxon>
        <taxon>Drosophilidae</taxon>
        <taxon>Drosophila</taxon>
        <taxon>Sophophora</taxon>
    </lineage>
</organism>
<feature type="transmembrane region" description="Helical" evidence="2">
    <location>
        <begin position="74"/>
        <end position="100"/>
    </location>
</feature>
<feature type="transmembrane region" description="Helical" evidence="2">
    <location>
        <begin position="12"/>
        <end position="35"/>
    </location>
</feature>
<keyword evidence="3" id="KW-1185">Reference proteome</keyword>
<dbReference type="InterPro" id="IPR031720">
    <property type="entry name" value="DUF4728"/>
</dbReference>
<keyword evidence="1" id="KW-0175">Coiled coil</keyword>
<proteinExistence type="predicted"/>
<feature type="coiled-coil region" evidence="1">
    <location>
        <begin position="154"/>
        <end position="199"/>
    </location>
</feature>
<dbReference type="GeneID" id="108071905"/>
<evidence type="ECO:0000313" key="4">
    <source>
        <dbReference type="RefSeq" id="XP_017018326.1"/>
    </source>
</evidence>
<reference evidence="4" key="1">
    <citation type="submission" date="2025-08" db="UniProtKB">
        <authorList>
            <consortium name="RefSeq"/>
        </authorList>
    </citation>
    <scope>IDENTIFICATION</scope>
    <source>
        <strain evidence="4">14028-0561.14</strain>
        <tissue evidence="4">Whole fly</tissue>
    </source>
</reference>
<dbReference type="RefSeq" id="XP_017018326.1">
    <property type="nucleotide sequence ID" value="XM_017162837.3"/>
</dbReference>
<dbReference type="OrthoDB" id="7856341at2759"/>
<accession>A0A6P4I6M6</accession>
<name>A0A6P4I6M6_DROKI</name>
<feature type="transmembrane region" description="Helical" evidence="2">
    <location>
        <begin position="41"/>
        <end position="62"/>
    </location>
</feature>
<keyword evidence="2" id="KW-0812">Transmembrane</keyword>
<evidence type="ECO:0000256" key="1">
    <source>
        <dbReference type="SAM" id="Coils"/>
    </source>
</evidence>
<gene>
    <name evidence="4" type="primary">LOC108071905</name>
</gene>
<protein>
    <submittedName>
        <fullName evidence="4">Uncharacterized protein</fullName>
    </submittedName>
</protein>
<evidence type="ECO:0000313" key="3">
    <source>
        <dbReference type="Proteomes" id="UP001652661"/>
    </source>
</evidence>